<keyword evidence="3" id="KW-0677">Repeat</keyword>
<evidence type="ECO:0000256" key="3">
    <source>
        <dbReference type="ARBA" id="ARBA00022737"/>
    </source>
</evidence>
<evidence type="ECO:0000256" key="6">
    <source>
        <dbReference type="ARBA" id="ARBA00039131"/>
    </source>
</evidence>
<evidence type="ECO:0000256" key="8">
    <source>
        <dbReference type="PROSITE-ProRule" id="PRU00221"/>
    </source>
</evidence>
<dbReference type="InterPro" id="IPR019775">
    <property type="entry name" value="WD40_repeat_CS"/>
</dbReference>
<reference evidence="9 10" key="1">
    <citation type="journal article" date="2024" name="BMC Genomics">
        <title>De novo assembly and annotation of Popillia japonica's genome with initial clues to its potential as an invasive pest.</title>
        <authorList>
            <person name="Cucini C."/>
            <person name="Boschi S."/>
            <person name="Funari R."/>
            <person name="Cardaioli E."/>
            <person name="Iannotti N."/>
            <person name="Marturano G."/>
            <person name="Paoli F."/>
            <person name="Bruttini M."/>
            <person name="Carapelli A."/>
            <person name="Frati F."/>
            <person name="Nardi F."/>
        </authorList>
    </citation>
    <scope>NUCLEOTIDE SEQUENCE [LARGE SCALE GENOMIC DNA]</scope>
    <source>
        <strain evidence="9">DMR45628</strain>
    </source>
</reference>
<gene>
    <name evidence="9" type="ORF">QE152_g232</name>
</gene>
<dbReference type="InterPro" id="IPR036322">
    <property type="entry name" value="WD40_repeat_dom_sf"/>
</dbReference>
<evidence type="ECO:0000313" key="9">
    <source>
        <dbReference type="EMBL" id="KAK9759102.1"/>
    </source>
</evidence>
<comment type="similarity">
    <text evidence="5">Belongs to the DPH7 family.</text>
</comment>
<evidence type="ECO:0000256" key="7">
    <source>
        <dbReference type="ARBA" id="ARBA00047551"/>
    </source>
</evidence>
<sequence length="382" mass="44108">MESIPTTSKTIQTLHRFNTEYCCDSVEWCPHRPHQHIFVCANYHLLSNNESSNQERIGRILLFSVDQDGLQLLQTVDTPGILDQKWCHNKINGYSILGVVNAKSTIEVYKLLCGDENTLSDVKLELLSRLKITGDDTITSETLILSLDWSSGKYDSETPEIVCSDSKGNIHRLKLQNEKIELCNSWHAHEYEAWIAAFYYWNTNVVFTGGDDSLFLQFDSRTGELPITTNKSHQAGVTSIHSNAKIEYLLATGSYDSNLRLWDIRNIKRPKNEFKMMETLWRLKWNPHNDHLLLAACMLGGVHVININEDIQVVESYYEHRNLSYGADWSFLDRNELKRFGENTKYLVASCSFYDHLLCVWLSKIDNDTIKKLIAMIKRYKI</sequence>
<dbReference type="Pfam" id="PF00400">
    <property type="entry name" value="WD40"/>
    <property type="match status" value="1"/>
</dbReference>
<comment type="caution">
    <text evidence="9">The sequence shown here is derived from an EMBL/GenBank/DDBJ whole genome shotgun (WGS) entry which is preliminary data.</text>
</comment>
<name>A0AAW1NM79_POPJA</name>
<dbReference type="GO" id="GO:0061685">
    <property type="term" value="F:diphthine methylesterase activity"/>
    <property type="evidence" value="ECO:0007669"/>
    <property type="project" value="UniProtKB-EC"/>
</dbReference>
<evidence type="ECO:0000256" key="5">
    <source>
        <dbReference type="ARBA" id="ARBA00038092"/>
    </source>
</evidence>
<keyword evidence="4" id="KW-0378">Hydrolase</keyword>
<dbReference type="PROSITE" id="PS00678">
    <property type="entry name" value="WD_REPEATS_1"/>
    <property type="match status" value="1"/>
</dbReference>
<protein>
    <recommendedName>
        <fullName evidence="6">methylated diphthine methylhydrolase</fullName>
        <ecNumber evidence="6">3.1.1.97</ecNumber>
    </recommendedName>
</protein>
<dbReference type="GO" id="GO:0017183">
    <property type="term" value="P:protein histidyl modification to diphthamide"/>
    <property type="evidence" value="ECO:0007669"/>
    <property type="project" value="TreeGrafter"/>
</dbReference>
<evidence type="ECO:0000256" key="4">
    <source>
        <dbReference type="ARBA" id="ARBA00022801"/>
    </source>
</evidence>
<dbReference type="EC" id="3.1.1.97" evidence="6"/>
<proteinExistence type="inferred from homology"/>
<comment type="catalytic activity">
    <reaction evidence="7">
        <text>diphthine methyl ester-[translation elongation factor 2] + H2O = diphthine-[translation elongation factor 2] + methanol + H(+)</text>
        <dbReference type="Rhea" id="RHEA:42656"/>
        <dbReference type="Rhea" id="RHEA-COMP:10172"/>
        <dbReference type="Rhea" id="RHEA-COMP:10173"/>
        <dbReference type="ChEBI" id="CHEBI:15377"/>
        <dbReference type="ChEBI" id="CHEBI:15378"/>
        <dbReference type="ChEBI" id="CHEBI:17790"/>
        <dbReference type="ChEBI" id="CHEBI:79005"/>
        <dbReference type="ChEBI" id="CHEBI:82696"/>
        <dbReference type="EC" id="3.1.1.97"/>
    </reaction>
</comment>
<dbReference type="PANTHER" id="PTHR46042:SF1">
    <property type="entry name" value="DIPHTHINE METHYLTRANSFERASE"/>
    <property type="match status" value="1"/>
</dbReference>
<evidence type="ECO:0000313" key="10">
    <source>
        <dbReference type="Proteomes" id="UP001458880"/>
    </source>
</evidence>
<dbReference type="InterPro" id="IPR015943">
    <property type="entry name" value="WD40/YVTN_repeat-like_dom_sf"/>
</dbReference>
<dbReference type="SUPFAM" id="SSF50978">
    <property type="entry name" value="WD40 repeat-like"/>
    <property type="match status" value="1"/>
</dbReference>
<organism evidence="9 10">
    <name type="scientific">Popillia japonica</name>
    <name type="common">Japanese beetle</name>
    <dbReference type="NCBI Taxonomy" id="7064"/>
    <lineage>
        <taxon>Eukaryota</taxon>
        <taxon>Metazoa</taxon>
        <taxon>Ecdysozoa</taxon>
        <taxon>Arthropoda</taxon>
        <taxon>Hexapoda</taxon>
        <taxon>Insecta</taxon>
        <taxon>Pterygota</taxon>
        <taxon>Neoptera</taxon>
        <taxon>Endopterygota</taxon>
        <taxon>Coleoptera</taxon>
        <taxon>Polyphaga</taxon>
        <taxon>Scarabaeiformia</taxon>
        <taxon>Scarabaeidae</taxon>
        <taxon>Rutelinae</taxon>
        <taxon>Popillia</taxon>
    </lineage>
</organism>
<dbReference type="Gene3D" id="2.130.10.10">
    <property type="entry name" value="YVTN repeat-like/Quinoprotein amine dehydrogenase"/>
    <property type="match status" value="1"/>
</dbReference>
<keyword evidence="2 8" id="KW-0853">WD repeat</keyword>
<keyword evidence="10" id="KW-1185">Reference proteome</keyword>
<dbReference type="GO" id="GO:0005737">
    <property type="term" value="C:cytoplasm"/>
    <property type="evidence" value="ECO:0007669"/>
    <property type="project" value="TreeGrafter"/>
</dbReference>
<dbReference type="PANTHER" id="PTHR46042">
    <property type="entry name" value="DIPHTHINE METHYLTRANSFERASE"/>
    <property type="match status" value="1"/>
</dbReference>
<dbReference type="SMART" id="SM00320">
    <property type="entry name" value="WD40"/>
    <property type="match status" value="3"/>
</dbReference>
<comment type="pathway">
    <text evidence="1">Protein modification; peptidyl-diphthamide biosynthesis.</text>
</comment>
<evidence type="ECO:0000256" key="1">
    <source>
        <dbReference type="ARBA" id="ARBA00005156"/>
    </source>
</evidence>
<dbReference type="AlphaFoldDB" id="A0AAW1NM79"/>
<dbReference type="InterPro" id="IPR052415">
    <property type="entry name" value="Diphthine_MTase"/>
</dbReference>
<feature type="repeat" description="WD" evidence="8">
    <location>
        <begin position="230"/>
        <end position="272"/>
    </location>
</feature>
<dbReference type="EMBL" id="JASPKY010000002">
    <property type="protein sequence ID" value="KAK9759102.1"/>
    <property type="molecule type" value="Genomic_DNA"/>
</dbReference>
<dbReference type="PROSITE" id="PS50294">
    <property type="entry name" value="WD_REPEATS_REGION"/>
    <property type="match status" value="1"/>
</dbReference>
<dbReference type="Proteomes" id="UP001458880">
    <property type="component" value="Unassembled WGS sequence"/>
</dbReference>
<evidence type="ECO:0000256" key="2">
    <source>
        <dbReference type="ARBA" id="ARBA00022574"/>
    </source>
</evidence>
<accession>A0AAW1NM79</accession>
<dbReference type="InterPro" id="IPR001680">
    <property type="entry name" value="WD40_rpt"/>
</dbReference>
<dbReference type="PROSITE" id="PS50082">
    <property type="entry name" value="WD_REPEATS_2"/>
    <property type="match status" value="1"/>
</dbReference>